<comment type="caution">
    <text evidence="2">The sequence shown here is derived from an EMBL/GenBank/DDBJ whole genome shotgun (WGS) entry which is preliminary data.</text>
</comment>
<keyword evidence="3" id="KW-1185">Reference proteome</keyword>
<accession>A0ABD1Y7H3</accession>
<gene>
    <name evidence="2" type="ORF">R1flu_002900</name>
</gene>
<evidence type="ECO:0000256" key="1">
    <source>
        <dbReference type="SAM" id="MobiDB-lite"/>
    </source>
</evidence>
<feature type="compositionally biased region" description="Basic and acidic residues" evidence="1">
    <location>
        <begin position="16"/>
        <end position="26"/>
    </location>
</feature>
<reference evidence="2 3" key="1">
    <citation type="submission" date="2024-09" db="EMBL/GenBank/DDBJ databases">
        <title>Chromosome-scale assembly of Riccia fluitans.</title>
        <authorList>
            <person name="Paukszto L."/>
            <person name="Sawicki J."/>
            <person name="Karawczyk K."/>
            <person name="Piernik-Szablinska J."/>
            <person name="Szczecinska M."/>
            <person name="Mazdziarz M."/>
        </authorList>
    </citation>
    <scope>NUCLEOTIDE SEQUENCE [LARGE SCALE GENOMIC DNA]</scope>
    <source>
        <strain evidence="2">Rf_01</strain>
        <tissue evidence="2">Aerial parts of the thallus</tissue>
    </source>
</reference>
<protein>
    <submittedName>
        <fullName evidence="2">Uncharacterized protein</fullName>
    </submittedName>
</protein>
<dbReference type="AlphaFoldDB" id="A0ABD1Y7H3"/>
<feature type="region of interest" description="Disordered" evidence="1">
    <location>
        <begin position="1"/>
        <end position="27"/>
    </location>
</feature>
<name>A0ABD1Y7H3_9MARC</name>
<evidence type="ECO:0000313" key="3">
    <source>
        <dbReference type="Proteomes" id="UP001605036"/>
    </source>
</evidence>
<dbReference type="EMBL" id="JBHFFA010000006">
    <property type="protein sequence ID" value="KAL2622695.1"/>
    <property type="molecule type" value="Genomic_DNA"/>
</dbReference>
<dbReference type="Proteomes" id="UP001605036">
    <property type="component" value="Unassembled WGS sequence"/>
</dbReference>
<proteinExistence type="predicted"/>
<evidence type="ECO:0000313" key="2">
    <source>
        <dbReference type="EMBL" id="KAL2622695.1"/>
    </source>
</evidence>
<sequence>MVRSQAAGHPLAVKQAADESEGRADRGPTLYFTYDRSIAWADRQHTDFDAQKTNSLRCRGYRGPTTSQLGTRKEAIANTRRLAGGLESEKLPSIAITQTRRGENVLLGTQSPVLILAKASS</sequence>
<organism evidence="2 3">
    <name type="scientific">Riccia fluitans</name>
    <dbReference type="NCBI Taxonomy" id="41844"/>
    <lineage>
        <taxon>Eukaryota</taxon>
        <taxon>Viridiplantae</taxon>
        <taxon>Streptophyta</taxon>
        <taxon>Embryophyta</taxon>
        <taxon>Marchantiophyta</taxon>
        <taxon>Marchantiopsida</taxon>
        <taxon>Marchantiidae</taxon>
        <taxon>Marchantiales</taxon>
        <taxon>Ricciaceae</taxon>
        <taxon>Riccia</taxon>
    </lineage>
</organism>